<evidence type="ECO:0000313" key="2">
    <source>
        <dbReference type="Proteomes" id="UP000476332"/>
    </source>
</evidence>
<evidence type="ECO:0000313" key="1">
    <source>
        <dbReference type="EMBL" id="NDV88759.1"/>
    </source>
</evidence>
<proteinExistence type="predicted"/>
<accession>A0A6L9MLN9</accession>
<keyword evidence="2" id="KW-1185">Reference proteome</keyword>
<dbReference type="AlphaFoldDB" id="A0A6L9MLN9"/>
<comment type="caution">
    <text evidence="1">The sequence shown here is derived from an EMBL/GenBank/DDBJ whole genome shotgun (WGS) entry which is preliminary data.</text>
</comment>
<organism evidence="1 2">
    <name type="scientific">Aurantimonas aggregata</name>
    <dbReference type="NCBI Taxonomy" id="2047720"/>
    <lineage>
        <taxon>Bacteria</taxon>
        <taxon>Pseudomonadati</taxon>
        <taxon>Pseudomonadota</taxon>
        <taxon>Alphaproteobacteria</taxon>
        <taxon>Hyphomicrobiales</taxon>
        <taxon>Aurantimonadaceae</taxon>
        <taxon>Aurantimonas</taxon>
    </lineage>
</organism>
<dbReference type="EMBL" id="JAAAMJ010000020">
    <property type="protein sequence ID" value="NDV88759.1"/>
    <property type="molecule type" value="Genomic_DNA"/>
</dbReference>
<gene>
    <name evidence="1" type="ORF">GTW51_18850</name>
</gene>
<reference evidence="1 2" key="1">
    <citation type="submission" date="2020-01" db="EMBL/GenBank/DDBJ databases">
        <title>Genomes of bacteria type strains.</title>
        <authorList>
            <person name="Chen J."/>
            <person name="Zhu S."/>
            <person name="Chen J."/>
        </authorList>
    </citation>
    <scope>NUCLEOTIDE SEQUENCE [LARGE SCALE GENOMIC DNA]</scope>
    <source>
        <strain evidence="1 2">KCTC 52919</strain>
    </source>
</reference>
<name>A0A6L9MLN9_9HYPH</name>
<protein>
    <submittedName>
        <fullName evidence="1">Uncharacterized protein</fullName>
    </submittedName>
</protein>
<dbReference type="RefSeq" id="WP_163045611.1">
    <property type="nucleotide sequence ID" value="NZ_JAAAMJ010000020.1"/>
</dbReference>
<dbReference type="Proteomes" id="UP000476332">
    <property type="component" value="Unassembled WGS sequence"/>
</dbReference>
<sequence length="185" mass="20554">MGRIMGEDDVYINNLFELLNLRFAPPQGHGDDDFGGIEEMVALQKQFAIFREGRSLRDSAAIMNLGGFWNTRARNRWYRVLADLNSYESNIEGVNGDEAIVASLIRNLASRAPLPVYFKAHDSRVEGMRRVIVESGPIAGFFIDIPYLTISLPMRPRNSARADVETSTSFVSSGELRPEGVSLGA</sequence>